<dbReference type="Pfam" id="PF25596">
    <property type="entry name" value="CPSase_L_D1"/>
    <property type="match status" value="1"/>
</dbReference>
<dbReference type="PANTHER" id="PTHR11405">
    <property type="entry name" value="CARBAMOYLTRANSFERASE FAMILY MEMBER"/>
    <property type="match status" value="1"/>
</dbReference>
<feature type="domain" description="ATP-grasp" evidence="8">
    <location>
        <begin position="133"/>
        <end position="323"/>
    </location>
</feature>
<dbReference type="Proteomes" id="UP000567293">
    <property type="component" value="Unassembled WGS sequence"/>
</dbReference>
<evidence type="ECO:0000313" key="10">
    <source>
        <dbReference type="Proteomes" id="UP000567293"/>
    </source>
</evidence>
<keyword evidence="3" id="KW-0479">Metal-binding</keyword>
<comment type="caution">
    <text evidence="9">The sequence shown here is derived from an EMBL/GenBank/DDBJ whole genome shotgun (WGS) entry which is preliminary data.</text>
</comment>
<dbReference type="PRINTS" id="PR00098">
    <property type="entry name" value="CPSASE"/>
</dbReference>
<evidence type="ECO:0000256" key="3">
    <source>
        <dbReference type="ARBA" id="ARBA00022723"/>
    </source>
</evidence>
<evidence type="ECO:0000256" key="2">
    <source>
        <dbReference type="ARBA" id="ARBA00022598"/>
    </source>
</evidence>
<reference evidence="9" key="1">
    <citation type="submission" date="2020-06" db="EMBL/GenBank/DDBJ databases">
        <title>Legume-microbial interactions unlock mineral nutrients during tropical forest succession.</title>
        <authorList>
            <person name="Epihov D.Z."/>
        </authorList>
    </citation>
    <scope>NUCLEOTIDE SEQUENCE [LARGE SCALE GENOMIC DNA]</scope>
    <source>
        <strain evidence="9">Pan2503</strain>
    </source>
</reference>
<dbReference type="GO" id="GO:0006541">
    <property type="term" value="P:glutamine metabolic process"/>
    <property type="evidence" value="ECO:0007669"/>
    <property type="project" value="TreeGrafter"/>
</dbReference>
<dbReference type="PROSITE" id="PS51257">
    <property type="entry name" value="PROKAR_LIPOPROTEIN"/>
    <property type="match status" value="1"/>
</dbReference>
<evidence type="ECO:0000256" key="7">
    <source>
        <dbReference type="PROSITE-ProRule" id="PRU00409"/>
    </source>
</evidence>
<dbReference type="GO" id="GO:0046872">
    <property type="term" value="F:metal ion binding"/>
    <property type="evidence" value="ECO:0007669"/>
    <property type="project" value="UniProtKB-KW"/>
</dbReference>
<dbReference type="GO" id="GO:0005524">
    <property type="term" value="F:ATP binding"/>
    <property type="evidence" value="ECO:0007669"/>
    <property type="project" value="UniProtKB-UniRule"/>
</dbReference>
<evidence type="ECO:0000256" key="6">
    <source>
        <dbReference type="ARBA" id="ARBA00047359"/>
    </source>
</evidence>
<protein>
    <submittedName>
        <fullName evidence="9">ATP-grasp domain-containing protein</fullName>
    </submittedName>
</protein>
<dbReference type="SUPFAM" id="SSF56059">
    <property type="entry name" value="Glutathione synthetase ATP-binding domain-like"/>
    <property type="match status" value="1"/>
</dbReference>
<dbReference type="AlphaFoldDB" id="A0A7V8SVY3"/>
<keyword evidence="10" id="KW-1185">Reference proteome</keyword>
<dbReference type="InterPro" id="IPR016185">
    <property type="entry name" value="PreATP-grasp_dom_sf"/>
</dbReference>
<feature type="non-terminal residue" evidence="9">
    <location>
        <position position="323"/>
    </location>
</feature>
<evidence type="ECO:0000256" key="1">
    <source>
        <dbReference type="ARBA" id="ARBA00009799"/>
    </source>
</evidence>
<dbReference type="GO" id="GO:0004087">
    <property type="term" value="F:carbamoyl-phosphate synthase (ammonia) activity"/>
    <property type="evidence" value="ECO:0007669"/>
    <property type="project" value="UniProtKB-EC"/>
</dbReference>
<dbReference type="InterPro" id="IPR058047">
    <property type="entry name" value="CPSase_preATP-grasp"/>
</dbReference>
<evidence type="ECO:0000259" key="8">
    <source>
        <dbReference type="PROSITE" id="PS50975"/>
    </source>
</evidence>
<dbReference type="PANTHER" id="PTHR11405:SF53">
    <property type="entry name" value="CARBAMOYL-PHOSPHATE SYNTHASE [AMMONIA], MITOCHONDRIAL"/>
    <property type="match status" value="1"/>
</dbReference>
<comment type="similarity">
    <text evidence="1">Belongs to the CarB family.</text>
</comment>
<dbReference type="Gene3D" id="3.30.470.20">
    <property type="entry name" value="ATP-grasp fold, B domain"/>
    <property type="match status" value="1"/>
</dbReference>
<name>A0A7V8SVY3_9BACT</name>
<keyword evidence="2" id="KW-0436">Ligase</keyword>
<keyword evidence="4 7" id="KW-0547">Nucleotide-binding</keyword>
<evidence type="ECO:0000313" key="9">
    <source>
        <dbReference type="EMBL" id="MBA0084344.1"/>
    </source>
</evidence>
<dbReference type="InterPro" id="IPR005479">
    <property type="entry name" value="CPAse_ATP-bd"/>
</dbReference>
<dbReference type="FunFam" id="3.40.50.20:FF:000001">
    <property type="entry name" value="Carbamoyl-phosphate synthase large chain"/>
    <property type="match status" value="1"/>
</dbReference>
<dbReference type="GO" id="GO:0005737">
    <property type="term" value="C:cytoplasm"/>
    <property type="evidence" value="ECO:0007669"/>
    <property type="project" value="TreeGrafter"/>
</dbReference>
<dbReference type="EMBL" id="JACDQQ010000487">
    <property type="protein sequence ID" value="MBA0084344.1"/>
    <property type="molecule type" value="Genomic_DNA"/>
</dbReference>
<proteinExistence type="inferred from homology"/>
<dbReference type="InterPro" id="IPR005483">
    <property type="entry name" value="CPSase_dom"/>
</dbReference>
<comment type="catalytic activity">
    <reaction evidence="6">
        <text>hydrogencarbonate + NH4(+) + 2 ATP = carbamoyl phosphate + 2 ADP + phosphate + 2 H(+)</text>
        <dbReference type="Rhea" id="RHEA:18029"/>
        <dbReference type="ChEBI" id="CHEBI:15378"/>
        <dbReference type="ChEBI" id="CHEBI:17544"/>
        <dbReference type="ChEBI" id="CHEBI:28938"/>
        <dbReference type="ChEBI" id="CHEBI:30616"/>
        <dbReference type="ChEBI" id="CHEBI:43474"/>
        <dbReference type="ChEBI" id="CHEBI:58228"/>
        <dbReference type="ChEBI" id="CHEBI:456216"/>
        <dbReference type="EC" id="6.3.4.16"/>
    </reaction>
</comment>
<evidence type="ECO:0000256" key="4">
    <source>
        <dbReference type="ARBA" id="ARBA00022741"/>
    </source>
</evidence>
<accession>A0A7V8SVY3</accession>
<evidence type="ECO:0000256" key="5">
    <source>
        <dbReference type="ARBA" id="ARBA00022840"/>
    </source>
</evidence>
<organism evidence="9 10">
    <name type="scientific">Candidatus Acidiferrum panamense</name>
    <dbReference type="NCBI Taxonomy" id="2741543"/>
    <lineage>
        <taxon>Bacteria</taxon>
        <taxon>Pseudomonadati</taxon>
        <taxon>Acidobacteriota</taxon>
        <taxon>Terriglobia</taxon>
        <taxon>Candidatus Acidiferrales</taxon>
        <taxon>Candidatus Acidiferrum</taxon>
    </lineage>
</organism>
<dbReference type="Gene3D" id="3.40.50.20">
    <property type="match status" value="1"/>
</dbReference>
<dbReference type="SUPFAM" id="SSF52440">
    <property type="entry name" value="PreATP-grasp domain"/>
    <property type="match status" value="1"/>
</dbReference>
<gene>
    <name evidence="9" type="ORF">HRJ53_05045</name>
</gene>
<dbReference type="InterPro" id="IPR011761">
    <property type="entry name" value="ATP-grasp"/>
</dbReference>
<dbReference type="PROSITE" id="PS00866">
    <property type="entry name" value="CPSASE_1"/>
    <property type="match status" value="1"/>
</dbReference>
<sequence>MPKRKDIKKILIIGSGPIIIGQACEFDYSGAQACKALGAEGYEVILVNSNPATIMTDPELAKRTYIEPLTREYLEEIIAKEKPHALLPTVGGQTALNLAVELSESGVLEKYKVDMIGASLRAIKVAEDRLWFKDACRKIGLEVPASALVNNAKDALRLCDQLGFPLVIRPSFTLGGTGGSIAYNKEEFAEAISHALDLSPVHEALVEESVLGWKEFELEVMRDFRDNFVVICSIENFDPMGVHTGDSITVAPAQTLTDKEYQRMRDAARAIIREVGVETGGSNVQFAIHPENGRMVIIEMNPRVSRSSALASKATGFPIAKIA</sequence>
<dbReference type="GO" id="GO:0004088">
    <property type="term" value="F:carbamoyl-phosphate synthase (glutamine-hydrolyzing) activity"/>
    <property type="evidence" value="ECO:0007669"/>
    <property type="project" value="TreeGrafter"/>
</dbReference>
<dbReference type="Pfam" id="PF02786">
    <property type="entry name" value="CPSase_L_D2"/>
    <property type="match status" value="1"/>
</dbReference>
<dbReference type="PROSITE" id="PS00867">
    <property type="entry name" value="CPSASE_2"/>
    <property type="match status" value="1"/>
</dbReference>
<keyword evidence="5 7" id="KW-0067">ATP-binding</keyword>
<dbReference type="PROSITE" id="PS50975">
    <property type="entry name" value="ATP_GRASP"/>
    <property type="match status" value="1"/>
</dbReference>